<evidence type="ECO:0000259" key="5">
    <source>
        <dbReference type="PROSITE" id="PS50106"/>
    </source>
</evidence>
<dbReference type="GO" id="GO:0030036">
    <property type="term" value="P:actin cytoskeleton organization"/>
    <property type="evidence" value="ECO:0007669"/>
    <property type="project" value="TreeGrafter"/>
</dbReference>
<evidence type="ECO:0000256" key="2">
    <source>
        <dbReference type="ARBA" id="ARBA00022490"/>
    </source>
</evidence>
<keyword evidence="2" id="KW-0963">Cytoplasm</keyword>
<dbReference type="SMART" id="SM00228">
    <property type="entry name" value="PDZ"/>
    <property type="match status" value="1"/>
</dbReference>
<feature type="domain" description="PDZ" evidence="5">
    <location>
        <begin position="3"/>
        <end position="85"/>
    </location>
</feature>
<dbReference type="PANTHER" id="PTHR24214">
    <property type="entry name" value="PDZ AND LIM DOMAIN PROTEIN ZASP"/>
    <property type="match status" value="1"/>
</dbReference>
<sequence length="657" mass="71434">MSKVFISRQDGSVSWGFRLQGGLEYNEPLTVTNIVPDSPADGKLDPGDMIMEIAGNNVTNMSHRDALELIQRCANALFLTVHNRCGITTPRSNSCNLETSCAAATTTAAAAILPTKLPTTATTTTTLLPTKLSTTTAILPTKFSATIELSTAPQLSTWVSTTTTTAATVWSVIISYVQCTSSSSCSSAATAATTATSPPPLPSPMPVVNVPPAPIFDVDLIANAAASLKSRPIDEFPTSSENTTEISNIPAILAKSLSRPGGPKPFTYTPGGLDLSKIRESARVRRHREYTSNTEEPNETQEAEPNMSRRMIVPPENISQHHYVPQNPSQPFNQARQQPTPAKKHIQHDADVVTQSRSFQMLQGWISDSEKTVPTAVAPPSQSTSTATAATTTVTNKSAVARAVLDEQMGNNDRGTNYNSTSGLPSRSFRYLQEQYNTSNGDNNKETTVEETPISAESLGLRRGSGSHMPSRAFKILQDQCDSQQGPINRSGAINNREDLMEIYNKPPPSFREREPEAPRYTGATVPSRSFRFLQMMTQNDEQNDSKPLTGYNKPQQIPNKYDEQNLSLSTNKIDTHPSRSFKYLQEMTGGQQSATTVIETENQTIITNNGQQQQQPLKMNIAIKQSQPIIQVNTTSSSSQGNMIDKLSADIAATDF</sequence>
<comment type="subcellular location">
    <subcellularLocation>
        <location evidence="1">Cytoplasm</location>
    </subcellularLocation>
</comment>
<evidence type="ECO:0000256" key="3">
    <source>
        <dbReference type="ARBA" id="ARBA00023038"/>
    </source>
</evidence>
<gene>
    <name evidence="6" type="ORF">CJN711_LOCUS2233</name>
</gene>
<organism evidence="6 7">
    <name type="scientific">Rotaria magnacalcarata</name>
    <dbReference type="NCBI Taxonomy" id="392030"/>
    <lineage>
        <taxon>Eukaryota</taxon>
        <taxon>Metazoa</taxon>
        <taxon>Spiralia</taxon>
        <taxon>Gnathifera</taxon>
        <taxon>Rotifera</taxon>
        <taxon>Eurotatoria</taxon>
        <taxon>Bdelloidea</taxon>
        <taxon>Philodinida</taxon>
        <taxon>Philodinidae</taxon>
        <taxon>Rotaria</taxon>
    </lineage>
</organism>
<dbReference type="GO" id="GO:0005912">
    <property type="term" value="C:adherens junction"/>
    <property type="evidence" value="ECO:0007669"/>
    <property type="project" value="TreeGrafter"/>
</dbReference>
<dbReference type="AlphaFoldDB" id="A0A814GMP2"/>
<proteinExistence type="predicted"/>
<feature type="region of interest" description="Disordered" evidence="4">
    <location>
        <begin position="541"/>
        <end position="560"/>
    </location>
</feature>
<dbReference type="PANTHER" id="PTHR24214:SF38">
    <property type="entry name" value="PDZ AND LIM DOMAIN PROTEIN ZASP-RELATED"/>
    <property type="match status" value="1"/>
</dbReference>
<dbReference type="Proteomes" id="UP000663855">
    <property type="component" value="Unassembled WGS sequence"/>
</dbReference>
<comment type="caution">
    <text evidence="6">The sequence shown here is derived from an EMBL/GenBank/DDBJ whole genome shotgun (WGS) entry which is preliminary data.</text>
</comment>
<accession>A0A814GMP2</accession>
<feature type="region of interest" description="Disordered" evidence="4">
    <location>
        <begin position="372"/>
        <end position="392"/>
    </location>
</feature>
<keyword evidence="3" id="KW-0479">Metal-binding</keyword>
<dbReference type="GO" id="GO:0051371">
    <property type="term" value="F:muscle alpha-actinin binding"/>
    <property type="evidence" value="ECO:0007669"/>
    <property type="project" value="TreeGrafter"/>
</dbReference>
<name>A0A814GMP2_9BILA</name>
<reference evidence="6" key="1">
    <citation type="submission" date="2021-02" db="EMBL/GenBank/DDBJ databases">
        <authorList>
            <person name="Nowell W R."/>
        </authorList>
    </citation>
    <scope>NUCLEOTIDE SEQUENCE</scope>
</reference>
<keyword evidence="3" id="KW-0440">LIM domain</keyword>
<keyword evidence="3" id="KW-0862">Zinc</keyword>
<dbReference type="SUPFAM" id="SSF50156">
    <property type="entry name" value="PDZ domain-like"/>
    <property type="match status" value="1"/>
</dbReference>
<evidence type="ECO:0000313" key="6">
    <source>
        <dbReference type="EMBL" id="CAF0998559.1"/>
    </source>
</evidence>
<dbReference type="InterPro" id="IPR036034">
    <property type="entry name" value="PDZ_sf"/>
</dbReference>
<feature type="compositionally biased region" description="Low complexity" evidence="4">
    <location>
        <begin position="374"/>
        <end position="392"/>
    </location>
</feature>
<dbReference type="PROSITE" id="PS50106">
    <property type="entry name" value="PDZ"/>
    <property type="match status" value="1"/>
</dbReference>
<feature type="region of interest" description="Disordered" evidence="4">
    <location>
        <begin position="406"/>
        <end position="426"/>
    </location>
</feature>
<feature type="region of interest" description="Disordered" evidence="4">
    <location>
        <begin position="283"/>
        <end position="309"/>
    </location>
</feature>
<dbReference type="Pfam" id="PF00595">
    <property type="entry name" value="PDZ"/>
    <property type="match status" value="1"/>
</dbReference>
<dbReference type="GO" id="GO:0005737">
    <property type="term" value="C:cytoplasm"/>
    <property type="evidence" value="ECO:0007669"/>
    <property type="project" value="UniProtKB-SubCell"/>
</dbReference>
<dbReference type="EMBL" id="CAJNOV010000136">
    <property type="protein sequence ID" value="CAF0998559.1"/>
    <property type="molecule type" value="Genomic_DNA"/>
</dbReference>
<evidence type="ECO:0000256" key="4">
    <source>
        <dbReference type="SAM" id="MobiDB-lite"/>
    </source>
</evidence>
<feature type="compositionally biased region" description="Polar residues" evidence="4">
    <location>
        <begin position="409"/>
        <end position="425"/>
    </location>
</feature>
<dbReference type="InterPro" id="IPR001478">
    <property type="entry name" value="PDZ"/>
</dbReference>
<dbReference type="Gene3D" id="2.30.42.10">
    <property type="match status" value="1"/>
</dbReference>
<dbReference type="GO" id="GO:0031941">
    <property type="term" value="C:filamentous actin"/>
    <property type="evidence" value="ECO:0007669"/>
    <property type="project" value="TreeGrafter"/>
</dbReference>
<dbReference type="GO" id="GO:0001725">
    <property type="term" value="C:stress fiber"/>
    <property type="evidence" value="ECO:0007669"/>
    <property type="project" value="TreeGrafter"/>
</dbReference>
<evidence type="ECO:0000313" key="7">
    <source>
        <dbReference type="Proteomes" id="UP000663855"/>
    </source>
</evidence>
<evidence type="ECO:0000256" key="1">
    <source>
        <dbReference type="ARBA" id="ARBA00004496"/>
    </source>
</evidence>
<protein>
    <recommendedName>
        <fullName evidence="5">PDZ domain-containing protein</fullName>
    </recommendedName>
</protein>
<dbReference type="GO" id="GO:0061061">
    <property type="term" value="P:muscle structure development"/>
    <property type="evidence" value="ECO:0007669"/>
    <property type="project" value="TreeGrafter"/>
</dbReference>
<dbReference type="InterPro" id="IPR050604">
    <property type="entry name" value="PDZ-LIM_domain"/>
</dbReference>
<dbReference type="GO" id="GO:0003779">
    <property type="term" value="F:actin binding"/>
    <property type="evidence" value="ECO:0007669"/>
    <property type="project" value="TreeGrafter"/>
</dbReference>
<dbReference type="FunFam" id="2.30.42.10:FF:000055">
    <property type="entry name" value="PDZ and LIM domain protein 3"/>
    <property type="match status" value="1"/>
</dbReference>